<dbReference type="HOGENOM" id="CLU_096023_0_0_11"/>
<dbReference type="KEGG" id="cef:CE2551"/>
<reference evidence="3 4" key="1">
    <citation type="journal article" date="2003" name="Genome Res.">
        <title>Comparative complete genome sequence analysis of the amino acid replacements responsible for the thermostability of Corynebacterium efficiens.</title>
        <authorList>
            <person name="Nishio Y."/>
            <person name="Nakamura Y."/>
            <person name="Kawarabayasi Y."/>
            <person name="Usuda Y."/>
            <person name="Kimura E."/>
            <person name="Sugimoto S."/>
            <person name="Matsui K."/>
            <person name="Yamagishi A."/>
            <person name="Kikuchi H."/>
            <person name="Ikeo K."/>
            <person name="Gojobori T."/>
        </authorList>
    </citation>
    <scope>NUCLEOTIDE SEQUENCE [LARGE SCALE GENOMIC DNA]</scope>
    <source>
        <strain evidence="4">DSM 44549 / YS-314 / AJ 12310 / JCM 11189 / NBRC 100395</strain>
    </source>
</reference>
<keyword evidence="1" id="KW-0812">Transmembrane</keyword>
<keyword evidence="1" id="KW-1133">Transmembrane helix</keyword>
<feature type="domain" description="DUF4178" evidence="2">
    <location>
        <begin position="107"/>
        <end position="242"/>
    </location>
</feature>
<keyword evidence="1" id="KW-0472">Membrane</keyword>
<feature type="transmembrane region" description="Helical" evidence="1">
    <location>
        <begin position="57"/>
        <end position="76"/>
    </location>
</feature>
<evidence type="ECO:0000313" key="4">
    <source>
        <dbReference type="Proteomes" id="UP000001409"/>
    </source>
</evidence>
<dbReference type="Pfam" id="PF13785">
    <property type="entry name" value="DUF4178"/>
    <property type="match status" value="1"/>
</dbReference>
<evidence type="ECO:0000256" key="1">
    <source>
        <dbReference type="SAM" id="Phobius"/>
    </source>
</evidence>
<evidence type="ECO:0000313" key="3">
    <source>
        <dbReference type="EMBL" id="BAC19361.1"/>
    </source>
</evidence>
<evidence type="ECO:0000259" key="2">
    <source>
        <dbReference type="Pfam" id="PF13785"/>
    </source>
</evidence>
<dbReference type="STRING" id="196164.gene:10742998"/>
<dbReference type="eggNOG" id="ENOG5030NRI">
    <property type="taxonomic scope" value="Bacteria"/>
</dbReference>
<protein>
    <recommendedName>
        <fullName evidence="2">DUF4178 domain-containing protein</fullName>
    </recommendedName>
</protein>
<accession>Q8FMF3</accession>
<organism evidence="3 4">
    <name type="scientific">Corynebacterium efficiens (strain DSM 44549 / YS-314 / AJ 12310 / JCM 11189 / NBRC 100395)</name>
    <dbReference type="NCBI Taxonomy" id="196164"/>
    <lineage>
        <taxon>Bacteria</taxon>
        <taxon>Bacillati</taxon>
        <taxon>Actinomycetota</taxon>
        <taxon>Actinomycetes</taxon>
        <taxon>Mycobacteriales</taxon>
        <taxon>Corynebacteriaceae</taxon>
        <taxon>Corynebacterium</taxon>
    </lineage>
</organism>
<name>Q8FMF3_COREF</name>
<dbReference type="EMBL" id="BA000035">
    <property type="protein sequence ID" value="BAC19361.1"/>
    <property type="molecule type" value="Genomic_DNA"/>
</dbReference>
<dbReference type="AlphaFoldDB" id="Q8FMF3"/>
<keyword evidence="4" id="KW-1185">Reference proteome</keyword>
<dbReference type="InterPro" id="IPR025235">
    <property type="entry name" value="DUF4178"/>
</dbReference>
<sequence length="253" mass="27913">MFNPEITGALWRQDLGVEDLRAPSGWKPPDTPGMKRVTFAHYPFLPPGSRPPMNTTWLILAIILAVIAVVFFVLSAKKKNAEQPPRPREDPLKFSDASADFGPDVLGPGAIVGYGGVDYVCRGGVTMRQGAYTWYEYLLEGGKGGEYLSVDYDEGQLNLSWWISRPDLDVQPANELTVEGVRYRKVESGVGQFYSEGTTGLPESGRFEYWDMAEAGGKRLLGFERFGEDGPLEASLGWTVLPGELTVYPAPRN</sequence>
<dbReference type="Proteomes" id="UP000001409">
    <property type="component" value="Chromosome"/>
</dbReference>
<proteinExistence type="predicted"/>